<organism evidence="4 5">
    <name type="scientific">Tsukamurella soli</name>
    <dbReference type="NCBI Taxonomy" id="644556"/>
    <lineage>
        <taxon>Bacteria</taxon>
        <taxon>Bacillati</taxon>
        <taxon>Actinomycetota</taxon>
        <taxon>Actinomycetes</taxon>
        <taxon>Mycobacteriales</taxon>
        <taxon>Tsukamurellaceae</taxon>
        <taxon>Tsukamurella</taxon>
    </lineage>
</organism>
<dbReference type="EMBL" id="BAABFR010000050">
    <property type="protein sequence ID" value="GAA4396585.1"/>
    <property type="molecule type" value="Genomic_DNA"/>
</dbReference>
<dbReference type="Gene3D" id="3.10.129.10">
    <property type="entry name" value="Hotdog Thioesterase"/>
    <property type="match status" value="1"/>
</dbReference>
<protein>
    <submittedName>
        <fullName evidence="4">PaaI family thioesterase</fullName>
    </submittedName>
</protein>
<comment type="caution">
    <text evidence="4">The sequence shown here is derived from an EMBL/GenBank/DDBJ whole genome shotgun (WGS) entry which is preliminary data.</text>
</comment>
<name>A0ABP8JVC6_9ACTN</name>
<feature type="domain" description="Thioesterase" evidence="3">
    <location>
        <begin position="79"/>
        <end position="157"/>
    </location>
</feature>
<evidence type="ECO:0000256" key="1">
    <source>
        <dbReference type="ARBA" id="ARBA00022801"/>
    </source>
</evidence>
<feature type="region of interest" description="Disordered" evidence="2">
    <location>
        <begin position="1"/>
        <end position="22"/>
    </location>
</feature>
<dbReference type="Proteomes" id="UP001500635">
    <property type="component" value="Unassembled WGS sequence"/>
</dbReference>
<evidence type="ECO:0000313" key="5">
    <source>
        <dbReference type="Proteomes" id="UP001500635"/>
    </source>
</evidence>
<evidence type="ECO:0000259" key="3">
    <source>
        <dbReference type="Pfam" id="PF03061"/>
    </source>
</evidence>
<dbReference type="PANTHER" id="PTHR43240">
    <property type="entry name" value="1,4-DIHYDROXY-2-NAPHTHOYL-COA THIOESTERASE 1"/>
    <property type="match status" value="1"/>
</dbReference>
<dbReference type="InterPro" id="IPR029069">
    <property type="entry name" value="HotDog_dom_sf"/>
</dbReference>
<dbReference type="CDD" id="cd03443">
    <property type="entry name" value="PaaI_thioesterase"/>
    <property type="match status" value="1"/>
</dbReference>
<gene>
    <name evidence="4" type="ORF">GCM10023147_31120</name>
</gene>
<dbReference type="SUPFAM" id="SSF54637">
    <property type="entry name" value="Thioesterase/thiol ester dehydrase-isomerase"/>
    <property type="match status" value="1"/>
</dbReference>
<dbReference type="Pfam" id="PF03061">
    <property type="entry name" value="4HBT"/>
    <property type="match status" value="1"/>
</dbReference>
<keyword evidence="5" id="KW-1185">Reference proteome</keyword>
<accession>A0ABP8JVC6</accession>
<proteinExistence type="predicted"/>
<reference evidence="5" key="1">
    <citation type="journal article" date="2019" name="Int. J. Syst. Evol. Microbiol.">
        <title>The Global Catalogue of Microorganisms (GCM) 10K type strain sequencing project: providing services to taxonomists for standard genome sequencing and annotation.</title>
        <authorList>
            <consortium name="The Broad Institute Genomics Platform"/>
            <consortium name="The Broad Institute Genome Sequencing Center for Infectious Disease"/>
            <person name="Wu L."/>
            <person name="Ma J."/>
        </authorList>
    </citation>
    <scope>NUCLEOTIDE SEQUENCE [LARGE SCALE GENOMIC DNA]</scope>
    <source>
        <strain evidence="5">JCM 17688</strain>
    </source>
</reference>
<dbReference type="PANTHER" id="PTHR43240:SF1">
    <property type="entry name" value="BLR5584 PROTEIN"/>
    <property type="match status" value="1"/>
</dbReference>
<dbReference type="InterPro" id="IPR003736">
    <property type="entry name" value="PAAI_dom"/>
</dbReference>
<sequence>MQMTKPSAEDTTPEGADGARAHVRDLSTLSGVELLRLMAADPGTGRNIGHLLGMRIDRVDVGEVEFSLTTRQDFGNPLGSVHGGVCATLLDSVMGCAVHSTLEAGIGYGTLELKVNYIRTVPVDGVLLVATGRTIHVGRTTATAEGQVKDGDGRLVAHGTTTCLIYR</sequence>
<evidence type="ECO:0000256" key="2">
    <source>
        <dbReference type="SAM" id="MobiDB-lite"/>
    </source>
</evidence>
<dbReference type="NCBIfam" id="TIGR00369">
    <property type="entry name" value="unchar_dom_1"/>
    <property type="match status" value="1"/>
</dbReference>
<dbReference type="InterPro" id="IPR006683">
    <property type="entry name" value="Thioestr_dom"/>
</dbReference>
<keyword evidence="1" id="KW-0378">Hydrolase</keyword>
<evidence type="ECO:0000313" key="4">
    <source>
        <dbReference type="EMBL" id="GAA4396585.1"/>
    </source>
</evidence>